<sequence>RRRSRNSRCAGTYRPLSGGPQSGASGTDPGRPRQHHGHRRESLLKTHAMDILIPGFDIGGEIGEGAMATVYLATQRSLERKVALKIMAATLAADPTFWPGLRAPDRLCAGLCPCARAGPPRCKTGQHSVPRQRLGRALGLWYRQIAG</sequence>
<reference evidence="3" key="1">
    <citation type="journal article" date="2019" name="Sci. Rep.">
        <title>Draft genome of Tanacetum cinerariifolium, the natural source of mosquito coil.</title>
        <authorList>
            <person name="Yamashiro T."/>
            <person name="Shiraishi A."/>
            <person name="Satake H."/>
            <person name="Nakayama K."/>
        </authorList>
    </citation>
    <scope>NUCLEOTIDE SEQUENCE</scope>
</reference>
<accession>A0A699TYF3</accession>
<dbReference type="InterPro" id="IPR011009">
    <property type="entry name" value="Kinase-like_dom_sf"/>
</dbReference>
<dbReference type="AlphaFoldDB" id="A0A699TYF3"/>
<keyword evidence="1" id="KW-0547">Nucleotide-binding</keyword>
<feature type="region of interest" description="Disordered" evidence="2">
    <location>
        <begin position="1"/>
        <end position="40"/>
    </location>
</feature>
<dbReference type="GO" id="GO:0005524">
    <property type="term" value="F:ATP binding"/>
    <property type="evidence" value="ECO:0007669"/>
    <property type="project" value="UniProtKB-UniRule"/>
</dbReference>
<dbReference type="InterPro" id="IPR017441">
    <property type="entry name" value="Protein_kinase_ATP_BS"/>
</dbReference>
<evidence type="ECO:0000256" key="2">
    <source>
        <dbReference type="SAM" id="MobiDB-lite"/>
    </source>
</evidence>
<name>A0A699TYF3_TANCI</name>
<keyword evidence="1" id="KW-0067">ATP-binding</keyword>
<dbReference type="EMBL" id="BKCJ011277071">
    <property type="protein sequence ID" value="GFD14098.1"/>
    <property type="molecule type" value="Genomic_DNA"/>
</dbReference>
<proteinExistence type="predicted"/>
<gene>
    <name evidence="3" type="ORF">Tci_886067</name>
</gene>
<dbReference type="SUPFAM" id="SSF56112">
    <property type="entry name" value="Protein kinase-like (PK-like)"/>
    <property type="match status" value="1"/>
</dbReference>
<evidence type="ECO:0000313" key="3">
    <source>
        <dbReference type="EMBL" id="GFD14098.1"/>
    </source>
</evidence>
<dbReference type="PROSITE" id="PS00107">
    <property type="entry name" value="PROTEIN_KINASE_ATP"/>
    <property type="match status" value="1"/>
</dbReference>
<feature type="binding site" evidence="1">
    <location>
        <position position="85"/>
    </location>
    <ligand>
        <name>ATP</name>
        <dbReference type="ChEBI" id="CHEBI:30616"/>
    </ligand>
</feature>
<dbReference type="Gene3D" id="3.30.200.20">
    <property type="entry name" value="Phosphorylase Kinase, domain 1"/>
    <property type="match status" value="1"/>
</dbReference>
<comment type="caution">
    <text evidence="3">The sequence shown here is derived from an EMBL/GenBank/DDBJ whole genome shotgun (WGS) entry which is preliminary data.</text>
</comment>
<protein>
    <recommendedName>
        <fullName evidence="4">Protein kinase domain-containing protein</fullName>
    </recommendedName>
</protein>
<evidence type="ECO:0008006" key="4">
    <source>
        <dbReference type="Google" id="ProtNLM"/>
    </source>
</evidence>
<feature type="non-terminal residue" evidence="3">
    <location>
        <position position="1"/>
    </location>
</feature>
<evidence type="ECO:0000256" key="1">
    <source>
        <dbReference type="PROSITE-ProRule" id="PRU10141"/>
    </source>
</evidence>
<organism evidence="3">
    <name type="scientific">Tanacetum cinerariifolium</name>
    <name type="common">Dalmatian daisy</name>
    <name type="synonym">Chrysanthemum cinerariifolium</name>
    <dbReference type="NCBI Taxonomy" id="118510"/>
    <lineage>
        <taxon>Eukaryota</taxon>
        <taxon>Viridiplantae</taxon>
        <taxon>Streptophyta</taxon>
        <taxon>Embryophyta</taxon>
        <taxon>Tracheophyta</taxon>
        <taxon>Spermatophyta</taxon>
        <taxon>Magnoliopsida</taxon>
        <taxon>eudicotyledons</taxon>
        <taxon>Gunneridae</taxon>
        <taxon>Pentapetalae</taxon>
        <taxon>asterids</taxon>
        <taxon>campanulids</taxon>
        <taxon>Asterales</taxon>
        <taxon>Asteraceae</taxon>
        <taxon>Asteroideae</taxon>
        <taxon>Anthemideae</taxon>
        <taxon>Anthemidinae</taxon>
        <taxon>Tanacetum</taxon>
    </lineage>
</organism>